<accession>A0A443I818</accession>
<dbReference type="Pfam" id="PF01185">
    <property type="entry name" value="Hydrophobin"/>
    <property type="match status" value="1"/>
</dbReference>
<feature type="chain" id="PRO_5041014112" description="Hydrophobin" evidence="2">
    <location>
        <begin position="24"/>
        <end position="136"/>
    </location>
</feature>
<keyword evidence="2" id="KW-0134">Cell wall</keyword>
<dbReference type="Proteomes" id="UP000283841">
    <property type="component" value="Unassembled WGS sequence"/>
</dbReference>
<sequence>MHLFSSNLFILAVVTTTSSLVTAAPPSLKPLPSNVRHLLPTPSGNPNKISTCPADAKRQCCVTLQEASNTLLSGLGDLVPYLSGVEVGSVLGMGCTDIADNAPDYDCRDTIACCSGAELVCLVVSFLFHSILICQA</sequence>
<keyword evidence="1 2" id="KW-1015">Disulfide bond</keyword>
<protein>
    <recommendedName>
        <fullName evidence="2">Hydrophobin</fullName>
    </recommendedName>
</protein>
<comment type="similarity">
    <text evidence="2">Belongs to the fungal hydrophobin family.</text>
</comment>
<evidence type="ECO:0000256" key="1">
    <source>
        <dbReference type="ARBA" id="ARBA00023157"/>
    </source>
</evidence>
<feature type="signal peptide" evidence="2">
    <location>
        <begin position="1"/>
        <end position="23"/>
    </location>
</feature>
<reference evidence="3 4" key="1">
    <citation type="journal article" date="2018" name="Front. Microbiol.">
        <title>Genomic and genetic insights into a cosmopolitan fungus, Paecilomyces variotii (Eurotiales).</title>
        <authorList>
            <person name="Urquhart A.S."/>
            <person name="Mondo S.J."/>
            <person name="Makela M.R."/>
            <person name="Hane J.K."/>
            <person name="Wiebenga A."/>
            <person name="He G."/>
            <person name="Mihaltcheva S."/>
            <person name="Pangilinan J."/>
            <person name="Lipzen A."/>
            <person name="Barry K."/>
            <person name="de Vries R.P."/>
            <person name="Grigoriev I.V."/>
            <person name="Idnurm A."/>
        </authorList>
    </citation>
    <scope>NUCLEOTIDE SEQUENCE [LARGE SCALE GENOMIC DNA]</scope>
    <source>
        <strain evidence="3 4">CBS 101075</strain>
    </source>
</reference>
<dbReference type="GO" id="GO:0009277">
    <property type="term" value="C:fungal-type cell wall"/>
    <property type="evidence" value="ECO:0007669"/>
    <property type="project" value="InterPro"/>
</dbReference>
<evidence type="ECO:0000313" key="4">
    <source>
        <dbReference type="Proteomes" id="UP000283841"/>
    </source>
</evidence>
<comment type="subcellular location">
    <subcellularLocation>
        <location evidence="2">Secreted</location>
        <location evidence="2">Cell wall</location>
    </subcellularLocation>
</comment>
<name>A0A443I818_BYSSP</name>
<keyword evidence="2" id="KW-0964">Secreted</keyword>
<evidence type="ECO:0000313" key="3">
    <source>
        <dbReference type="EMBL" id="RWR00230.1"/>
    </source>
</evidence>
<dbReference type="GeneID" id="39598954"/>
<comment type="caution">
    <text evidence="3">The sequence shown here is derived from an EMBL/GenBank/DDBJ whole genome shotgun (WGS) entry which is preliminary data.</text>
</comment>
<organism evidence="3 4">
    <name type="scientific">Byssochlamys spectabilis</name>
    <name type="common">Paecilomyces variotii</name>
    <dbReference type="NCBI Taxonomy" id="264951"/>
    <lineage>
        <taxon>Eukaryota</taxon>
        <taxon>Fungi</taxon>
        <taxon>Dikarya</taxon>
        <taxon>Ascomycota</taxon>
        <taxon>Pezizomycotina</taxon>
        <taxon>Eurotiomycetes</taxon>
        <taxon>Eurotiomycetidae</taxon>
        <taxon>Eurotiales</taxon>
        <taxon>Thermoascaceae</taxon>
        <taxon>Paecilomyces</taxon>
    </lineage>
</organism>
<dbReference type="GO" id="GO:0005199">
    <property type="term" value="F:structural constituent of cell wall"/>
    <property type="evidence" value="ECO:0007669"/>
    <property type="project" value="InterPro"/>
</dbReference>
<evidence type="ECO:0000256" key="2">
    <source>
        <dbReference type="RuleBase" id="RU365009"/>
    </source>
</evidence>
<keyword evidence="4" id="KW-1185">Reference proteome</keyword>
<dbReference type="EMBL" id="RCNU01000001">
    <property type="protein sequence ID" value="RWR00230.1"/>
    <property type="molecule type" value="Genomic_DNA"/>
</dbReference>
<dbReference type="VEuPathDB" id="FungiDB:C8Q69DRAFT_454161"/>
<proteinExistence type="inferred from homology"/>
<gene>
    <name evidence="3" type="ORF">C8Q69DRAFT_454161</name>
</gene>
<dbReference type="InterPro" id="IPR001338">
    <property type="entry name" value="Class_I_Hydrophobin"/>
</dbReference>
<dbReference type="AlphaFoldDB" id="A0A443I818"/>
<dbReference type="RefSeq" id="XP_028489874.1">
    <property type="nucleotide sequence ID" value="XM_028629677.1"/>
</dbReference>
<keyword evidence="2" id="KW-0732">Signal</keyword>